<dbReference type="InterPro" id="IPR047655">
    <property type="entry name" value="Transpos_IS630-like"/>
</dbReference>
<dbReference type="SUPFAM" id="SSF46689">
    <property type="entry name" value="Homeodomain-like"/>
    <property type="match status" value="1"/>
</dbReference>
<accession>A0ABZ3FNN6</accession>
<gene>
    <name evidence="2" type="ORF">AADG42_10245</name>
</gene>
<keyword evidence="3" id="KW-1185">Reference proteome</keyword>
<sequence>MTTSPFVILPTAADLIVLTRRANSACAEHRQVIRAKIVLAAAQGCTNAAIAAELDLHVDTVRKWRKRYARSGLAGLMDLPRSGRPPVFTPVQVAQVKALACTPPADSGLPLARWSVLELAVEAVSQGVTPSISPSTISRWLAKDAIKPWQHRSWIFPRDPDFATKAGVVLDLYDRRWQGVELGDDEYVISADEKSQLQALRRRHPGLPAGPGRTRRVEFEYRRGGTLAYFAAYDVHHAHVIGTIAPKTGIAPFADLVHQVMTTEPYASARRVFWVVDNGSSHNGERSIERMNQAWPTATLVHLPVHASWLNEVEIYFSILQRKAIATGDFADLDDLATRILAFQQRYNATASPFDWKYTRHDLNDYLARLRRHDNNPEELTTPQAA</sequence>
<dbReference type="EMBL" id="CP154795">
    <property type="protein sequence ID" value="XAN07661.1"/>
    <property type="molecule type" value="Genomic_DNA"/>
</dbReference>
<protein>
    <submittedName>
        <fullName evidence="2">IS630 family transposase</fullName>
    </submittedName>
</protein>
<evidence type="ECO:0000313" key="3">
    <source>
        <dbReference type="Proteomes" id="UP001442841"/>
    </source>
</evidence>
<dbReference type="InterPro" id="IPR038717">
    <property type="entry name" value="Tc1-like_DDE_dom"/>
</dbReference>
<dbReference type="NCBIfam" id="NF033545">
    <property type="entry name" value="transpos_IS630"/>
    <property type="match status" value="1"/>
</dbReference>
<dbReference type="Proteomes" id="UP001442841">
    <property type="component" value="Chromosome"/>
</dbReference>
<reference evidence="2 3" key="1">
    <citation type="submission" date="2024-04" db="EMBL/GenBank/DDBJ databases">
        <title>Isolation of an actinomycete strain from pig manure.</title>
        <authorList>
            <person name="Gong T."/>
            <person name="Yu Z."/>
            <person name="An M."/>
            <person name="Wei C."/>
            <person name="Yang W."/>
            <person name="Liu L."/>
        </authorList>
    </citation>
    <scope>NUCLEOTIDE SEQUENCE [LARGE SCALE GENOMIC DNA]</scope>
    <source>
        <strain evidence="2 3">ZF39</strain>
    </source>
</reference>
<name>A0ABZ3FNN6_9ACTN</name>
<dbReference type="InterPro" id="IPR009057">
    <property type="entry name" value="Homeodomain-like_sf"/>
</dbReference>
<dbReference type="RefSeq" id="WP_425309115.1">
    <property type="nucleotide sequence ID" value="NZ_CP154795.1"/>
</dbReference>
<feature type="domain" description="Tc1-like transposase DDE" evidence="1">
    <location>
        <begin position="191"/>
        <end position="336"/>
    </location>
</feature>
<dbReference type="Pfam" id="PF13358">
    <property type="entry name" value="DDE_3"/>
    <property type="match status" value="1"/>
</dbReference>
<dbReference type="Pfam" id="PF13565">
    <property type="entry name" value="HTH_32"/>
    <property type="match status" value="1"/>
</dbReference>
<proteinExistence type="predicted"/>
<evidence type="ECO:0000259" key="1">
    <source>
        <dbReference type="Pfam" id="PF13358"/>
    </source>
</evidence>
<evidence type="ECO:0000313" key="2">
    <source>
        <dbReference type="EMBL" id="XAN07661.1"/>
    </source>
</evidence>
<organism evidence="2 3">
    <name type="scientific">Ammonicoccus fulvus</name>
    <dbReference type="NCBI Taxonomy" id="3138240"/>
    <lineage>
        <taxon>Bacteria</taxon>
        <taxon>Bacillati</taxon>
        <taxon>Actinomycetota</taxon>
        <taxon>Actinomycetes</taxon>
        <taxon>Propionibacteriales</taxon>
        <taxon>Propionibacteriaceae</taxon>
        <taxon>Ammonicoccus</taxon>
    </lineage>
</organism>